<evidence type="ECO:0000259" key="24">
    <source>
        <dbReference type="PROSITE" id="PS50102"/>
    </source>
</evidence>
<protein>
    <recommendedName>
        <fullName evidence="21">17S U2 SnRNP complex component HTATSF1</fullName>
    </recommendedName>
</protein>
<evidence type="ECO:0000256" key="23">
    <source>
        <dbReference type="SAM" id="MobiDB-lite"/>
    </source>
</evidence>
<dbReference type="FunFam" id="3.30.70.330:FF:000202">
    <property type="entry name" value="HIV Tat-specific factor 1"/>
    <property type="match status" value="1"/>
</dbReference>
<dbReference type="PROSITE" id="PS50102">
    <property type="entry name" value="RRM"/>
    <property type="match status" value="2"/>
</dbReference>
<dbReference type="InterPro" id="IPR000504">
    <property type="entry name" value="RRM_dom"/>
</dbReference>
<evidence type="ECO:0000313" key="25">
    <source>
        <dbReference type="EMBL" id="OQV19370.1"/>
    </source>
</evidence>
<dbReference type="CDD" id="cd12282">
    <property type="entry name" value="RRM2_TatSF1_like"/>
    <property type="match status" value="1"/>
</dbReference>
<dbReference type="InterPro" id="IPR034393">
    <property type="entry name" value="TatSF1-like"/>
</dbReference>
<evidence type="ECO:0000313" key="26">
    <source>
        <dbReference type="Proteomes" id="UP000192578"/>
    </source>
</evidence>
<dbReference type="InterPro" id="IPR012677">
    <property type="entry name" value="Nucleotide-bd_a/b_plait_sf"/>
</dbReference>
<dbReference type="Gene3D" id="3.30.70.330">
    <property type="match status" value="2"/>
</dbReference>
<feature type="region of interest" description="Disordered" evidence="23">
    <location>
        <begin position="77"/>
        <end position="104"/>
    </location>
</feature>
<feature type="domain" description="RRM" evidence="24">
    <location>
        <begin position="167"/>
        <end position="252"/>
    </location>
</feature>
<dbReference type="GO" id="GO:0003723">
    <property type="term" value="F:RNA binding"/>
    <property type="evidence" value="ECO:0007669"/>
    <property type="project" value="UniProtKB-UniRule"/>
</dbReference>
<evidence type="ECO:0000256" key="2">
    <source>
        <dbReference type="ARBA" id="ARBA00004286"/>
    </source>
</evidence>
<comment type="similarity">
    <text evidence="3">Belongs to the HTATSF1 family.</text>
</comment>
<feature type="region of interest" description="Disordered" evidence="23">
    <location>
        <begin position="120"/>
        <end position="147"/>
    </location>
</feature>
<evidence type="ECO:0000256" key="15">
    <source>
        <dbReference type="ARBA" id="ARBA00023159"/>
    </source>
</evidence>
<evidence type="ECO:0000256" key="3">
    <source>
        <dbReference type="ARBA" id="ARBA00007747"/>
    </source>
</evidence>
<evidence type="ECO:0000256" key="14">
    <source>
        <dbReference type="ARBA" id="ARBA00023015"/>
    </source>
</evidence>
<dbReference type="Pfam" id="PF00076">
    <property type="entry name" value="RRM_1"/>
    <property type="match status" value="2"/>
</dbReference>
<evidence type="ECO:0000256" key="1">
    <source>
        <dbReference type="ARBA" id="ARBA00004123"/>
    </source>
</evidence>
<dbReference type="Proteomes" id="UP000192578">
    <property type="component" value="Unassembled WGS sequence"/>
</dbReference>
<keyword evidence="8" id="KW-0747">Spliceosome</keyword>
<comment type="caution">
    <text evidence="25">The sequence shown here is derived from an EMBL/GenBank/DDBJ whole genome shotgun (WGS) entry which is preliminary data.</text>
</comment>
<keyword evidence="6" id="KW-0597">Phosphoprotein</keyword>
<dbReference type="EMBL" id="MTYJ01000040">
    <property type="protein sequence ID" value="OQV19370.1"/>
    <property type="molecule type" value="Genomic_DNA"/>
</dbReference>
<feature type="region of interest" description="Disordered" evidence="23">
    <location>
        <begin position="386"/>
        <end position="432"/>
    </location>
</feature>
<dbReference type="OrthoDB" id="10258585at2759"/>
<evidence type="ECO:0000256" key="21">
    <source>
        <dbReference type="ARBA" id="ARBA00073773"/>
    </source>
</evidence>
<dbReference type="InterPro" id="IPR034392">
    <property type="entry name" value="TatSF1-like_RRM1"/>
</dbReference>
<evidence type="ECO:0000256" key="9">
    <source>
        <dbReference type="ARBA" id="ARBA00022737"/>
    </source>
</evidence>
<feature type="domain" description="RRM" evidence="24">
    <location>
        <begin position="300"/>
        <end position="378"/>
    </location>
</feature>
<sequence length="432" mass="48936">MDPELEFQLQCEAQEKQKKAAETVAATSLADASGTYTDPQDGTVYEWDSTRKAWFPKIDSDFLAMYQASYGVPVDPSTLPASSSAAHSSGATVGGGREKHSRPMSEFDAEDIEYDLERLKNQSQQRDPKKPKKGEEKVPLTAEEKAQLKKKLAEPPTWFEVNDEHNRNVYISQLPDDTTVDELVEFMSKCGIVMKDPRTNNYKIKLYRNPDGTIKGDALCTYMKIESVPLALEILDGSYLRDRVVKIERAKFNLKGEFDVEKAKKQKLRKNEKKRLEKAEAKLLDWRPDKLPGTRAKNERVVVIKNMFDPKEFEEDPGLTLEFKKDLQTECEGFGEVKKVVIYDRHPEGIATVAFAEFEHADACVARMNGRWFAGRQLSAAAWDGKSKYKVEETPEEEEKRLGNWEDFLGGADSRKEPPGEAGIPNDPDRTP</sequence>
<dbReference type="GO" id="GO:0005686">
    <property type="term" value="C:U2 snRNP"/>
    <property type="evidence" value="ECO:0007669"/>
    <property type="project" value="TreeGrafter"/>
</dbReference>
<keyword evidence="9" id="KW-0677">Repeat</keyword>
<organism evidence="25 26">
    <name type="scientific">Hypsibius exemplaris</name>
    <name type="common">Freshwater tardigrade</name>
    <dbReference type="NCBI Taxonomy" id="2072580"/>
    <lineage>
        <taxon>Eukaryota</taxon>
        <taxon>Metazoa</taxon>
        <taxon>Ecdysozoa</taxon>
        <taxon>Tardigrada</taxon>
        <taxon>Eutardigrada</taxon>
        <taxon>Parachela</taxon>
        <taxon>Hypsibioidea</taxon>
        <taxon>Hypsibiidae</taxon>
        <taxon>Hypsibius</taxon>
    </lineage>
</organism>
<keyword evidence="19" id="KW-0539">Nucleus</keyword>
<dbReference type="SMART" id="SM00361">
    <property type="entry name" value="RRM_1"/>
    <property type="match status" value="1"/>
</dbReference>
<evidence type="ECO:0000256" key="20">
    <source>
        <dbReference type="ARBA" id="ARBA00062124"/>
    </source>
</evidence>
<evidence type="ECO:0000256" key="11">
    <source>
        <dbReference type="ARBA" id="ARBA00022843"/>
    </source>
</evidence>
<keyword evidence="14" id="KW-0805">Transcription regulation</keyword>
<keyword evidence="10" id="KW-0227">DNA damage</keyword>
<keyword evidence="7" id="KW-0507">mRNA processing</keyword>
<feature type="compositionally biased region" description="Low complexity" evidence="23">
    <location>
        <begin position="81"/>
        <end position="91"/>
    </location>
</feature>
<evidence type="ECO:0000256" key="17">
    <source>
        <dbReference type="ARBA" id="ARBA00023187"/>
    </source>
</evidence>
<keyword evidence="17" id="KW-0508">mRNA splicing</keyword>
<evidence type="ECO:0000256" key="22">
    <source>
        <dbReference type="PROSITE-ProRule" id="PRU00176"/>
    </source>
</evidence>
<proteinExistence type="inferred from homology"/>
<dbReference type="GO" id="GO:0005694">
    <property type="term" value="C:chromosome"/>
    <property type="evidence" value="ECO:0007669"/>
    <property type="project" value="UniProtKB-SubCell"/>
</dbReference>
<keyword evidence="16" id="KW-0804">Transcription</keyword>
<evidence type="ECO:0000256" key="5">
    <source>
        <dbReference type="ARBA" id="ARBA00022499"/>
    </source>
</evidence>
<evidence type="ECO:0000256" key="19">
    <source>
        <dbReference type="ARBA" id="ARBA00023242"/>
    </source>
</evidence>
<dbReference type="GO" id="GO:0000398">
    <property type="term" value="P:mRNA splicing, via spliceosome"/>
    <property type="evidence" value="ECO:0007669"/>
    <property type="project" value="InterPro"/>
</dbReference>
<evidence type="ECO:0000256" key="18">
    <source>
        <dbReference type="ARBA" id="ARBA00023204"/>
    </source>
</evidence>
<evidence type="ECO:0000256" key="16">
    <source>
        <dbReference type="ARBA" id="ARBA00023163"/>
    </source>
</evidence>
<dbReference type="FunFam" id="3.30.70.330:FF:000105">
    <property type="entry name" value="HIV Tat-specific factor 1 homolog"/>
    <property type="match status" value="1"/>
</dbReference>
<keyword evidence="15" id="KW-0010">Activator</keyword>
<evidence type="ECO:0000256" key="8">
    <source>
        <dbReference type="ARBA" id="ARBA00022728"/>
    </source>
</evidence>
<keyword evidence="18" id="KW-0234">DNA repair</keyword>
<reference evidence="26" key="1">
    <citation type="submission" date="2017-01" db="EMBL/GenBank/DDBJ databases">
        <title>Comparative genomics of anhydrobiosis in the tardigrade Hypsibius dujardini.</title>
        <authorList>
            <person name="Yoshida Y."/>
            <person name="Koutsovoulos G."/>
            <person name="Laetsch D."/>
            <person name="Stevens L."/>
            <person name="Kumar S."/>
            <person name="Horikawa D."/>
            <person name="Ishino K."/>
            <person name="Komine S."/>
            <person name="Tomita M."/>
            <person name="Blaxter M."/>
            <person name="Arakawa K."/>
        </authorList>
    </citation>
    <scope>NUCLEOTIDE SEQUENCE [LARGE SCALE GENOMIC DNA]</scope>
    <source>
        <strain evidence="26">Z151</strain>
    </source>
</reference>
<dbReference type="CDD" id="cd12281">
    <property type="entry name" value="RRM1_TatSF1_like"/>
    <property type="match status" value="1"/>
</dbReference>
<evidence type="ECO:0000256" key="10">
    <source>
        <dbReference type="ARBA" id="ARBA00022763"/>
    </source>
</evidence>
<name>A0A1W0WW02_HYPEX</name>
<keyword evidence="12 22" id="KW-0694">RNA-binding</keyword>
<evidence type="ECO:0000256" key="6">
    <source>
        <dbReference type="ARBA" id="ARBA00022553"/>
    </source>
</evidence>
<feature type="compositionally biased region" description="Basic and acidic residues" evidence="23">
    <location>
        <begin position="386"/>
        <end position="404"/>
    </location>
</feature>
<keyword evidence="26" id="KW-1185">Reference proteome</keyword>
<dbReference type="AlphaFoldDB" id="A0A1W0WW02"/>
<feature type="compositionally biased region" description="Basic and acidic residues" evidence="23">
    <location>
        <begin position="133"/>
        <end position="147"/>
    </location>
</feature>
<keyword evidence="4" id="KW-0158">Chromosome</keyword>
<keyword evidence="13" id="KW-0007">Acetylation</keyword>
<dbReference type="InterPro" id="IPR035979">
    <property type="entry name" value="RBD_domain_sf"/>
</dbReference>
<dbReference type="InterPro" id="IPR003954">
    <property type="entry name" value="RRM_euk-type"/>
</dbReference>
<gene>
    <name evidence="25" type="ORF">BV898_06603</name>
</gene>
<dbReference type="PANTHER" id="PTHR15608:SF0">
    <property type="entry name" value="HIV TAT-SPECIFIC FACTOR 1"/>
    <property type="match status" value="1"/>
</dbReference>
<dbReference type="GO" id="GO:0005684">
    <property type="term" value="C:U2-type spliceosomal complex"/>
    <property type="evidence" value="ECO:0007669"/>
    <property type="project" value="TreeGrafter"/>
</dbReference>
<evidence type="ECO:0000256" key="7">
    <source>
        <dbReference type="ARBA" id="ARBA00022664"/>
    </source>
</evidence>
<dbReference type="GO" id="GO:0006281">
    <property type="term" value="P:DNA repair"/>
    <property type="evidence" value="ECO:0007669"/>
    <property type="project" value="UniProtKB-KW"/>
</dbReference>
<evidence type="ECO:0000256" key="13">
    <source>
        <dbReference type="ARBA" id="ARBA00022990"/>
    </source>
</evidence>
<dbReference type="PANTHER" id="PTHR15608">
    <property type="entry name" value="SPLICING FACTOR U2AF-ASSOCIATED PROTEIN 2"/>
    <property type="match status" value="1"/>
</dbReference>
<dbReference type="SMART" id="SM00360">
    <property type="entry name" value="RRM"/>
    <property type="match status" value="2"/>
</dbReference>
<comment type="subunit">
    <text evidence="20">Component of the 17S U2 SnRNP complex, a ribonucleoprotein complex that contains small nuclear RNA (snRNA) U2 and a number of specific proteins. Within the 17S U2 SnRNP complex, interacts (via UHM region) directly with SF3B1. Component of a complex which is at least composed of HTATSF1/Tat-SF1, the P-TEFb complex components CDK9 and CCNT1, RNA polymerase II, SUPT5H, and NCL/nucleolin. Interacts with GTF2F2/RAP30 and POLR2A. Interacts with TCERG1/CA150. Interacts with (poly-ADP-ribosylated) RPA1; promoting HTATSF1 recruitment to DNA damage sites. Interacts (when phosphorylated) with TOPBP1; promoting recruitment of TOPBP1 to DNA damage sites during S-phase.</text>
</comment>
<accession>A0A1W0WW02</accession>
<evidence type="ECO:0000256" key="4">
    <source>
        <dbReference type="ARBA" id="ARBA00022454"/>
    </source>
</evidence>
<keyword evidence="5" id="KW-1017">Isopeptide bond</keyword>
<keyword evidence="11" id="KW-0832">Ubl conjugation</keyword>
<dbReference type="SUPFAM" id="SSF54928">
    <property type="entry name" value="RNA-binding domain, RBD"/>
    <property type="match status" value="1"/>
</dbReference>
<evidence type="ECO:0000256" key="12">
    <source>
        <dbReference type="ARBA" id="ARBA00022884"/>
    </source>
</evidence>
<comment type="subcellular location">
    <subcellularLocation>
        <location evidence="2">Chromosome</location>
    </subcellularLocation>
    <subcellularLocation>
        <location evidence="1">Nucleus</location>
    </subcellularLocation>
</comment>